<evidence type="ECO:0000256" key="2">
    <source>
        <dbReference type="ARBA" id="ARBA00022741"/>
    </source>
</evidence>
<dbReference type="PATRIC" id="fig|1125725.3.peg.726"/>
<evidence type="ECO:0000313" key="9">
    <source>
        <dbReference type="Proteomes" id="UP000016412"/>
    </source>
</evidence>
<dbReference type="InterPro" id="IPR000749">
    <property type="entry name" value="ATP-guanido_PTrfase"/>
</dbReference>
<comment type="similarity">
    <text evidence="5">Belongs to the ATP:guanido phosphotransferase family.</text>
</comment>
<comment type="caution">
    <text evidence="7">The sequence shown here is derived from an EMBL/GenBank/DDBJ whole genome shotgun (WGS) entry which is preliminary data.</text>
</comment>
<organism evidence="7 9">
    <name type="scientific">Treponema socranskii subsp. socranskii VPI DR56BR1116 = ATCC 35536</name>
    <dbReference type="NCBI Taxonomy" id="1125725"/>
    <lineage>
        <taxon>Bacteria</taxon>
        <taxon>Pseudomonadati</taxon>
        <taxon>Spirochaetota</taxon>
        <taxon>Spirochaetia</taxon>
        <taxon>Spirochaetales</taxon>
        <taxon>Treponemataceae</taxon>
        <taxon>Treponema</taxon>
    </lineage>
</organism>
<evidence type="ECO:0000259" key="6">
    <source>
        <dbReference type="PROSITE" id="PS51510"/>
    </source>
</evidence>
<evidence type="ECO:0000256" key="5">
    <source>
        <dbReference type="PROSITE-ProRule" id="PRU00843"/>
    </source>
</evidence>
<keyword evidence="2 5" id="KW-0547">Nucleotide-binding</keyword>
<dbReference type="InterPro" id="IPR014746">
    <property type="entry name" value="Gln_synth/guanido_kin_cat_dom"/>
</dbReference>
<evidence type="ECO:0000256" key="3">
    <source>
        <dbReference type="ARBA" id="ARBA00022777"/>
    </source>
</evidence>
<dbReference type="Proteomes" id="UP000016412">
    <property type="component" value="Unassembled WGS sequence"/>
</dbReference>
<feature type="binding site" evidence="5">
    <location>
        <begin position="168"/>
        <end position="172"/>
    </location>
    <ligand>
        <name>ATP</name>
        <dbReference type="ChEBI" id="CHEBI:30616"/>
    </ligand>
</feature>
<keyword evidence="4 5" id="KW-0067">ATP-binding</keyword>
<name>U2L1R7_TRESO</name>
<dbReference type="PANTHER" id="PTHR11547:SF38">
    <property type="entry name" value="ARGININE KINASE 1-RELATED"/>
    <property type="match status" value="1"/>
</dbReference>
<gene>
    <name evidence="8" type="ORF">HMPREF0860_1291</name>
    <name evidence="7" type="ORF">HMPREF1325_1913</name>
</gene>
<dbReference type="RefSeq" id="WP_021329794.1">
    <property type="nucleotide sequence ID" value="NZ_AUZJ01000014.1"/>
</dbReference>
<feature type="binding site" evidence="5">
    <location>
        <begin position="199"/>
        <end position="204"/>
    </location>
    <ligand>
        <name>ATP</name>
        <dbReference type="ChEBI" id="CHEBI:30616"/>
    </ligand>
</feature>
<dbReference type="EMBL" id="AVQI01000016">
    <property type="protein sequence ID" value="ERK04667.1"/>
    <property type="molecule type" value="Genomic_DNA"/>
</dbReference>
<dbReference type="InterPro" id="IPR022414">
    <property type="entry name" value="ATP-guanido_PTrfase_cat"/>
</dbReference>
<keyword evidence="1 5" id="KW-0808">Transferase</keyword>
<reference evidence="9 10" key="1">
    <citation type="submission" date="2013-08" db="EMBL/GenBank/DDBJ databases">
        <authorList>
            <person name="Durkin A.S."/>
            <person name="Haft D.R."/>
            <person name="McCorrison J."/>
            <person name="Torralba M."/>
            <person name="Gillis M."/>
            <person name="Haft D.H."/>
            <person name="Methe B."/>
            <person name="Sutton G."/>
            <person name="Nelson K.E."/>
        </authorList>
    </citation>
    <scope>NUCLEOTIDE SEQUENCE [LARGE SCALE GENOMIC DNA]</scope>
    <source>
        <strain evidence="8 10">ATCC 35536</strain>
        <strain evidence="7 9">VPI DR56BR1116</strain>
    </source>
</reference>
<dbReference type="GO" id="GO:0046314">
    <property type="term" value="P:phosphocreatine biosynthetic process"/>
    <property type="evidence" value="ECO:0007669"/>
    <property type="project" value="InterPro"/>
</dbReference>
<comment type="caution">
    <text evidence="5">Lacks conserved residue(s) required for the propagation of feature annotation.</text>
</comment>
<evidence type="ECO:0000256" key="1">
    <source>
        <dbReference type="ARBA" id="ARBA00022679"/>
    </source>
</evidence>
<accession>U2L1R7</accession>
<dbReference type="PANTHER" id="PTHR11547">
    <property type="entry name" value="ARGININE OR CREATINE KINASE"/>
    <property type="match status" value="1"/>
</dbReference>
<dbReference type="AlphaFoldDB" id="U2L1R7"/>
<protein>
    <submittedName>
        <fullName evidence="7">ATP:guanido phosphotransferase, C-terminal catalytic domain protein</fullName>
    </submittedName>
</protein>
<keyword evidence="10" id="KW-1185">Reference proteome</keyword>
<dbReference type="PROSITE" id="PS51510">
    <property type="entry name" value="PHOSPHAGEN_KINASE_C"/>
    <property type="match status" value="1"/>
</dbReference>
<dbReference type="GO" id="GO:0005524">
    <property type="term" value="F:ATP binding"/>
    <property type="evidence" value="ECO:0007669"/>
    <property type="project" value="UniProtKB-UniRule"/>
</dbReference>
<dbReference type="EMBL" id="AUZJ01000014">
    <property type="protein sequence ID" value="ERF61250.1"/>
    <property type="molecule type" value="Genomic_DNA"/>
</dbReference>
<proteinExistence type="inferred from homology"/>
<dbReference type="SUPFAM" id="SSF55931">
    <property type="entry name" value="Glutamine synthetase/guanido kinase"/>
    <property type="match status" value="1"/>
</dbReference>
<feature type="binding site" evidence="5">
    <location>
        <position position="117"/>
    </location>
    <ligand>
        <name>ATP</name>
        <dbReference type="ChEBI" id="CHEBI:30616"/>
    </ligand>
</feature>
<evidence type="ECO:0000313" key="8">
    <source>
        <dbReference type="EMBL" id="ERK04667.1"/>
    </source>
</evidence>
<dbReference type="GO" id="GO:0005615">
    <property type="term" value="C:extracellular space"/>
    <property type="evidence" value="ECO:0007669"/>
    <property type="project" value="TreeGrafter"/>
</dbReference>
<dbReference type="STRING" id="1125725.HMPREF1325_1913"/>
<keyword evidence="3 5" id="KW-0418">Kinase</keyword>
<evidence type="ECO:0000313" key="7">
    <source>
        <dbReference type="EMBL" id="ERF61250.1"/>
    </source>
</evidence>
<evidence type="ECO:0000313" key="10">
    <source>
        <dbReference type="Proteomes" id="UP000016646"/>
    </source>
</evidence>
<dbReference type="Gene3D" id="3.30.590.10">
    <property type="entry name" value="Glutamine synthetase/guanido kinase, catalytic domain"/>
    <property type="match status" value="1"/>
</dbReference>
<dbReference type="eggNOG" id="COG3869">
    <property type="taxonomic scope" value="Bacteria"/>
</dbReference>
<dbReference type="Proteomes" id="UP000016646">
    <property type="component" value="Unassembled WGS sequence"/>
</dbReference>
<evidence type="ECO:0000256" key="4">
    <source>
        <dbReference type="ARBA" id="ARBA00022840"/>
    </source>
</evidence>
<feature type="binding site" evidence="5">
    <location>
        <begin position="25"/>
        <end position="29"/>
    </location>
    <ligand>
        <name>ATP</name>
        <dbReference type="ChEBI" id="CHEBI:30616"/>
    </ligand>
</feature>
<dbReference type="GO" id="GO:0004111">
    <property type="term" value="F:creatine kinase activity"/>
    <property type="evidence" value="ECO:0007669"/>
    <property type="project" value="InterPro"/>
</dbReference>
<dbReference type="Pfam" id="PF00217">
    <property type="entry name" value="ATP-gua_Ptrans"/>
    <property type="match status" value="1"/>
</dbReference>
<sequence length="361" mass="39401">MPSAAVPAGRPWYSYAGKDGDVVVSTRVRLARNLADFLFPSAEKKDEAERVQTLVFDAFSHFENPDDYHVVNTEMLDALAKKILEERGVLDGSGASGIVMKGDGRLSCRVNSTDHVRIASFEPGLNCARAFDECRLCDDGMQKTLQFAASYEFGYLTSILSDAGSGMKVSIRVHLPSLTFSGEADAVLNDVRAKGLDVFSVYGTGDGYGVSLGSYYDIATASSLSGSEFDQTASVESAGKYLAEAERKFRKRCAENKSTQVRNIILRAFAEAKFSVLLSLKQSVSIVSAVKWGLDSGILQGIDDGVLCSLLYRVQDGHLEFLLKNGGFSFEADIQNDTRLKIERLRALIVQEAFEAVQFNL</sequence>
<feature type="domain" description="Phosphagen kinase C-terminal" evidence="6">
    <location>
        <begin position="22"/>
        <end position="249"/>
    </location>
</feature>